<dbReference type="SMART" id="SM00066">
    <property type="entry name" value="GAL4"/>
    <property type="match status" value="1"/>
</dbReference>
<feature type="compositionally biased region" description="Gly residues" evidence="2">
    <location>
        <begin position="61"/>
        <end position="70"/>
    </location>
</feature>
<dbReference type="Pfam" id="PF00172">
    <property type="entry name" value="Zn_clus"/>
    <property type="match status" value="1"/>
</dbReference>
<keyword evidence="5" id="KW-1185">Reference proteome</keyword>
<protein>
    <recommendedName>
        <fullName evidence="3">Zn(2)-C6 fungal-type domain-containing protein</fullName>
    </recommendedName>
</protein>
<proteinExistence type="predicted"/>
<evidence type="ECO:0000256" key="1">
    <source>
        <dbReference type="ARBA" id="ARBA00023242"/>
    </source>
</evidence>
<accession>A0ABQ8GUX8</accession>
<evidence type="ECO:0000259" key="3">
    <source>
        <dbReference type="SMART" id="SM00066"/>
    </source>
</evidence>
<feature type="domain" description="Zn(2)-C6 fungal-type" evidence="3">
    <location>
        <begin position="10"/>
        <end position="54"/>
    </location>
</feature>
<evidence type="ECO:0000313" key="4">
    <source>
        <dbReference type="EMBL" id="KAH7065061.1"/>
    </source>
</evidence>
<name>A0ABQ8GUX8_9PEZI</name>
<comment type="caution">
    <text evidence="4">The sequence shown here is derived from an EMBL/GenBank/DDBJ whole genome shotgun (WGS) entry which is preliminary data.</text>
</comment>
<dbReference type="InterPro" id="IPR053157">
    <property type="entry name" value="Sterol_Uptake_Regulator"/>
</dbReference>
<dbReference type="Gene3D" id="4.10.240.10">
    <property type="entry name" value="Zn(2)-C6 fungal-type DNA-binding domain"/>
    <property type="match status" value="1"/>
</dbReference>
<evidence type="ECO:0000313" key="5">
    <source>
        <dbReference type="Proteomes" id="UP000774617"/>
    </source>
</evidence>
<dbReference type="CDD" id="cd00067">
    <property type="entry name" value="GAL4"/>
    <property type="match status" value="1"/>
</dbReference>
<gene>
    <name evidence="4" type="ORF">B0J12DRAFT_693443</name>
</gene>
<dbReference type="InterPro" id="IPR001138">
    <property type="entry name" value="Zn2Cys6_DnaBD"/>
</dbReference>
<dbReference type="SUPFAM" id="SSF57701">
    <property type="entry name" value="Zn2/Cys6 DNA-binding domain"/>
    <property type="match status" value="1"/>
</dbReference>
<reference evidence="4 5" key="1">
    <citation type="journal article" date="2021" name="Nat. Commun.">
        <title>Genetic determinants of endophytism in the Arabidopsis root mycobiome.</title>
        <authorList>
            <person name="Mesny F."/>
            <person name="Miyauchi S."/>
            <person name="Thiergart T."/>
            <person name="Pickel B."/>
            <person name="Atanasova L."/>
            <person name="Karlsson M."/>
            <person name="Huettel B."/>
            <person name="Barry K.W."/>
            <person name="Haridas S."/>
            <person name="Chen C."/>
            <person name="Bauer D."/>
            <person name="Andreopoulos W."/>
            <person name="Pangilinan J."/>
            <person name="LaButti K."/>
            <person name="Riley R."/>
            <person name="Lipzen A."/>
            <person name="Clum A."/>
            <person name="Drula E."/>
            <person name="Henrissat B."/>
            <person name="Kohler A."/>
            <person name="Grigoriev I.V."/>
            <person name="Martin F.M."/>
            <person name="Hacquard S."/>
        </authorList>
    </citation>
    <scope>NUCLEOTIDE SEQUENCE [LARGE SCALE GENOMIC DNA]</scope>
    <source>
        <strain evidence="4 5">MPI-SDFR-AT-0080</strain>
    </source>
</reference>
<evidence type="ECO:0000256" key="2">
    <source>
        <dbReference type="SAM" id="MobiDB-lite"/>
    </source>
</evidence>
<organism evidence="4 5">
    <name type="scientific">Macrophomina phaseolina</name>
    <dbReference type="NCBI Taxonomy" id="35725"/>
    <lineage>
        <taxon>Eukaryota</taxon>
        <taxon>Fungi</taxon>
        <taxon>Dikarya</taxon>
        <taxon>Ascomycota</taxon>
        <taxon>Pezizomycotina</taxon>
        <taxon>Dothideomycetes</taxon>
        <taxon>Dothideomycetes incertae sedis</taxon>
        <taxon>Botryosphaeriales</taxon>
        <taxon>Botryosphaeriaceae</taxon>
        <taxon>Macrophomina</taxon>
    </lineage>
</organism>
<dbReference type="PANTHER" id="PTHR47784">
    <property type="entry name" value="STEROL UPTAKE CONTROL PROTEIN 2"/>
    <property type="match status" value="1"/>
</dbReference>
<dbReference type="InterPro" id="IPR036864">
    <property type="entry name" value="Zn2-C6_fun-type_DNA-bd_sf"/>
</dbReference>
<keyword evidence="1" id="KW-0539">Nucleus</keyword>
<feature type="region of interest" description="Disordered" evidence="2">
    <location>
        <begin position="47"/>
        <end position="70"/>
    </location>
</feature>
<dbReference type="Proteomes" id="UP000774617">
    <property type="component" value="Unassembled WGS sequence"/>
</dbReference>
<dbReference type="EMBL" id="JAGTJR010000001">
    <property type="protein sequence ID" value="KAH7065061.1"/>
    <property type="molecule type" value="Genomic_DNA"/>
</dbReference>
<sequence>MPPWPRKGYRKSKTGCANCKRHKIKRNESRSGCGNCVKHSIRCDYQDAAPRPATPQSASPGLGGGGNGGSGKGMAGGITNWLLLLRGVASVAIESREWIVSDNIAGMICQANVPLLDDELEGQKGPPPVEHEQLVILRYFLQRDVADPEELCIYLEVTNKPSRAFAFFSRSGSPVGYDVQSTFLWVYKISDGYLPLLTQYRPHALLILGHYSALLHRWGAHLISFIYRQLDPDYRTLLRWSIEEIGWVLAWGDTGCWAFVDAPGISHRRFTSA</sequence>
<dbReference type="PANTHER" id="PTHR47784:SF5">
    <property type="entry name" value="STEROL UPTAKE CONTROL PROTEIN 2"/>
    <property type="match status" value="1"/>
</dbReference>